<dbReference type="RefSeq" id="WP_014619628.1">
    <property type="nucleotide sequence ID" value="NZ_CDLS01000001.1"/>
</dbReference>
<proteinExistence type="predicted"/>
<evidence type="ECO:0000313" key="1">
    <source>
        <dbReference type="EMBL" id="AYB58781.1"/>
    </source>
</evidence>
<keyword evidence="1" id="KW-0614">Plasmid</keyword>
<reference evidence="1" key="1">
    <citation type="submission" date="2018-01" db="EMBL/GenBank/DDBJ databases">
        <title>Complete Genome Sequence of three strains from Ralstonia solanacearum ecotype Moko sequevar IIA-53 from Brazil.</title>
        <authorList>
            <person name="Silva J.R."/>
            <person name="Albuquerque G.M.R."/>
            <person name="Pais A.K.L."/>
            <person name="Silva A.M.F."/>
            <person name="Boiteux M.E.N.F."/>
            <person name="Souza E.B."/>
            <person name="Mariano R.L.R."/>
        </authorList>
    </citation>
    <scope>NUCLEOTIDE SEQUENCE [LARGE SCALE GENOMIC DNA]</scope>
    <source>
        <strain evidence="1">SFC</strain>
        <plasmid evidence="1">unnamed</plasmid>
    </source>
</reference>
<protein>
    <submittedName>
        <fullName evidence="1">Uncharacterized protein</fullName>
    </submittedName>
</protein>
<dbReference type="EMBL" id="CP026093">
    <property type="protein sequence ID" value="AYB58781.1"/>
    <property type="molecule type" value="Genomic_DNA"/>
</dbReference>
<gene>
    <name evidence="1" type="ORF">C2L97_23020</name>
</gene>
<sequence>MGNQQNDGGKRDDAWWLDQWKQSDAVLNRRQQARERSWPGYVKEQTGRARYAAWLVLPCNASDYGMRPLPSGTPYWASPFIWAESPSPSGNPVAGAENHIVIRLFNLGAATAAPTKVDFFWCDPSVGLGAADAHFIGTEYVEVQPMTSQVVRCATPWIPSYLNDGHECVFVQCDNHVLDPLLLPFQPWADRHVGQRNMHVLQAVAQAFHLWAPAGIEGVRAELRVTAMRAALRALPDRRLPAARFFGEAAARLLAGLAPAQVTARREAGNAAAPPPQVTGKLLDAQDVIESARLTETIRRPTCGGEHPADCCGKAAGGAPQPGGMPARDTGAGNQHLLFIDGEPGTARQIALQLRAIPLQLHELVVLNVTLVSAGLIRGGYVLVLVHPDWLKDSPTHSSKENPMQQPGADKGNDLRDLVIEQFPQAQLTLEVARTLQSHLPIASADALEQAAKYGTIGGHPIAAGMIERMGIKQLLPIQDSKDLVRKIAGVLTVAAHQGGQGTPVGDPVANVATGLLRRGDAAGPSIPTHHFSGGSVFGFTRAKGE</sequence>
<dbReference type="GeneID" id="61365144"/>
<geneLocation type="plasmid" evidence="1">
    <name>unnamed</name>
</geneLocation>
<dbReference type="AlphaFoldDB" id="A0A5H2Q9J9"/>
<name>A0A5H2Q9J9_RALSL</name>
<organism evidence="1">
    <name type="scientific">Ralstonia solanacearum</name>
    <name type="common">Pseudomonas solanacearum</name>
    <dbReference type="NCBI Taxonomy" id="305"/>
    <lineage>
        <taxon>Bacteria</taxon>
        <taxon>Pseudomonadati</taxon>
        <taxon>Pseudomonadota</taxon>
        <taxon>Betaproteobacteria</taxon>
        <taxon>Burkholderiales</taxon>
        <taxon>Burkholderiaceae</taxon>
        <taxon>Ralstonia</taxon>
        <taxon>Ralstonia solanacearum species complex</taxon>
    </lineage>
</organism>
<accession>A0A5H2Q9J9</accession>